<dbReference type="InterPro" id="IPR011990">
    <property type="entry name" value="TPR-like_helical_dom_sf"/>
</dbReference>
<dbReference type="InterPro" id="IPR033985">
    <property type="entry name" value="SusD-like_N"/>
</dbReference>
<accession>A0A516GUI1</accession>
<dbReference type="EMBL" id="CP041637">
    <property type="protein sequence ID" value="QDO95179.1"/>
    <property type="molecule type" value="Genomic_DNA"/>
</dbReference>
<dbReference type="KEGG" id="fop:FNB79_14755"/>
<protein>
    <submittedName>
        <fullName evidence="8">RagB/SusD family nutrient uptake outer membrane protein</fullName>
    </submittedName>
</protein>
<keyword evidence="5" id="KW-0998">Cell outer membrane</keyword>
<comment type="similarity">
    <text evidence="2">Belongs to the SusD family.</text>
</comment>
<evidence type="ECO:0000256" key="4">
    <source>
        <dbReference type="ARBA" id="ARBA00023136"/>
    </source>
</evidence>
<feature type="domain" description="RagB/SusD" evidence="6">
    <location>
        <begin position="360"/>
        <end position="495"/>
    </location>
</feature>
<dbReference type="AlphaFoldDB" id="A0A516GUI1"/>
<dbReference type="Pfam" id="PF14322">
    <property type="entry name" value="SusD-like_3"/>
    <property type="match status" value="1"/>
</dbReference>
<dbReference type="GO" id="GO:0009279">
    <property type="term" value="C:cell outer membrane"/>
    <property type="evidence" value="ECO:0007669"/>
    <property type="project" value="UniProtKB-SubCell"/>
</dbReference>
<evidence type="ECO:0000256" key="2">
    <source>
        <dbReference type="ARBA" id="ARBA00006275"/>
    </source>
</evidence>
<feature type="domain" description="SusD-like N-terminal" evidence="7">
    <location>
        <begin position="73"/>
        <end position="223"/>
    </location>
</feature>
<evidence type="ECO:0000313" key="8">
    <source>
        <dbReference type="EMBL" id="QDO95179.1"/>
    </source>
</evidence>
<dbReference type="PROSITE" id="PS51257">
    <property type="entry name" value="PROKAR_LIPOPROTEIN"/>
    <property type="match status" value="1"/>
</dbReference>
<keyword evidence="3" id="KW-0732">Signal</keyword>
<keyword evidence="4" id="KW-0472">Membrane</keyword>
<organism evidence="8 9">
    <name type="scientific">Formosa sediminum</name>
    <dbReference type="NCBI Taxonomy" id="2594004"/>
    <lineage>
        <taxon>Bacteria</taxon>
        <taxon>Pseudomonadati</taxon>
        <taxon>Bacteroidota</taxon>
        <taxon>Flavobacteriia</taxon>
        <taxon>Flavobacteriales</taxon>
        <taxon>Flavobacteriaceae</taxon>
        <taxon>Formosa</taxon>
    </lineage>
</organism>
<dbReference type="CDD" id="cd08977">
    <property type="entry name" value="SusD"/>
    <property type="match status" value="1"/>
</dbReference>
<dbReference type="InterPro" id="IPR012944">
    <property type="entry name" value="SusD_RagB_dom"/>
</dbReference>
<dbReference type="Proteomes" id="UP000319209">
    <property type="component" value="Chromosome"/>
</dbReference>
<name>A0A516GUI1_9FLAO</name>
<evidence type="ECO:0000313" key="9">
    <source>
        <dbReference type="Proteomes" id="UP000319209"/>
    </source>
</evidence>
<evidence type="ECO:0000256" key="1">
    <source>
        <dbReference type="ARBA" id="ARBA00004442"/>
    </source>
</evidence>
<dbReference type="SUPFAM" id="SSF48452">
    <property type="entry name" value="TPR-like"/>
    <property type="match status" value="1"/>
</dbReference>
<evidence type="ECO:0000256" key="3">
    <source>
        <dbReference type="ARBA" id="ARBA00022729"/>
    </source>
</evidence>
<dbReference type="Pfam" id="PF07980">
    <property type="entry name" value="SusD_RagB"/>
    <property type="match status" value="1"/>
</dbReference>
<dbReference type="OrthoDB" id="5694214at2"/>
<reference evidence="8 9" key="1">
    <citation type="submission" date="2019-07" db="EMBL/GenBank/DDBJ databases">
        <title>Genome sequencing for Formosa sp. PS13.</title>
        <authorList>
            <person name="Park S.-J."/>
        </authorList>
    </citation>
    <scope>NUCLEOTIDE SEQUENCE [LARGE SCALE GENOMIC DNA]</scope>
    <source>
        <strain evidence="8 9">PS13</strain>
    </source>
</reference>
<dbReference type="Gene3D" id="1.25.40.390">
    <property type="match status" value="1"/>
</dbReference>
<gene>
    <name evidence="8" type="ORF">FNB79_14755</name>
</gene>
<evidence type="ECO:0000259" key="7">
    <source>
        <dbReference type="Pfam" id="PF14322"/>
    </source>
</evidence>
<proteinExistence type="inferred from homology"/>
<evidence type="ECO:0000259" key="6">
    <source>
        <dbReference type="Pfam" id="PF07980"/>
    </source>
</evidence>
<evidence type="ECO:0000256" key="5">
    <source>
        <dbReference type="ARBA" id="ARBA00023237"/>
    </source>
</evidence>
<keyword evidence="9" id="KW-1185">Reference proteome</keyword>
<comment type="subcellular location">
    <subcellularLocation>
        <location evidence="1">Cell outer membrane</location>
    </subcellularLocation>
</comment>
<sequence length="499" mass="55918">MIGKKFLKVKIYYMFFICIVALISCSDDLEEELKGQLSETSISTESDAVALIDGIYNGFLAGGWDYYASGVLARATDGITDVFVLNDSNYRNLETYDWTDEDIVADLWASIYTVIDRANWAVYLIEGIDDSVFSDTSKEELIAEAKFLRGLAYYDLTGLFGAVPLKLEPTRSDEVGLARTDLEIVYAQIESDFEYATTYLPGRSNTPGKASKGAAYGLLAKTQLRQLKWTEAGENIDKLIALGEYNLFTEDNFLKLFYESNVLDDEFIFSIMSLGESYSTASNHHLKFFTPWGYDTGWATVGLPENIYNTIEPEDERNEVYFDEYPYLYGGAIKSAMDDFGFAINRKFGSYNRDVTAPGTGYVAYQNYGISKMSVPVLRYADVLLLKAEIENELNGPTTAAYEAINQVRNRSGLANLSEGLTQEDFRTAVLAERAIELAGEGQRKDDLIRQGVFVSTLNQYAQSQGYPLTVTEDHKLMPIPRTELDLNPNMEPNPSNSF</sequence>